<dbReference type="OrthoDB" id="206354at2759"/>
<reference evidence="6 7" key="1">
    <citation type="submission" date="2017-08" db="EMBL/GenBank/DDBJ databases">
        <title>Harnessing the power of phylogenomics to disentangle the directionality and signatures of interkingdom host jumping in the parasitic fungal genus Tolypocladium.</title>
        <authorList>
            <person name="Quandt C.A."/>
            <person name="Patterson W."/>
            <person name="Spatafora J.W."/>
        </authorList>
    </citation>
    <scope>NUCLEOTIDE SEQUENCE [LARGE SCALE GENOMIC DNA]</scope>
    <source>
        <strain evidence="6 7">CBS 113982</strain>
    </source>
</reference>
<keyword evidence="4 6" id="KW-0808">Transferase</keyword>
<dbReference type="PANTHER" id="PTHR13200">
    <property type="entry name" value="EEF1A LYSINE METHYLTRANSFERASE 1"/>
    <property type="match status" value="1"/>
</dbReference>
<keyword evidence="3 6" id="KW-0489">Methyltransferase</keyword>
<evidence type="ECO:0000313" key="7">
    <source>
        <dbReference type="Proteomes" id="UP000236621"/>
    </source>
</evidence>
<dbReference type="Proteomes" id="UP000236621">
    <property type="component" value="Unassembled WGS sequence"/>
</dbReference>
<organism evidence="6 7">
    <name type="scientific">Tolypocladium capitatum</name>
    <dbReference type="NCBI Taxonomy" id="45235"/>
    <lineage>
        <taxon>Eukaryota</taxon>
        <taxon>Fungi</taxon>
        <taxon>Dikarya</taxon>
        <taxon>Ascomycota</taxon>
        <taxon>Pezizomycotina</taxon>
        <taxon>Sordariomycetes</taxon>
        <taxon>Hypocreomycetidae</taxon>
        <taxon>Hypocreales</taxon>
        <taxon>Ophiocordycipitaceae</taxon>
        <taxon>Tolypocladium</taxon>
    </lineage>
</organism>
<evidence type="ECO:0000256" key="4">
    <source>
        <dbReference type="ARBA" id="ARBA00022679"/>
    </source>
</evidence>
<protein>
    <submittedName>
        <fullName evidence="6">Protein-lysine N-methyltransferase EFM5</fullName>
    </submittedName>
</protein>
<comment type="caution">
    <text evidence="6">The sequence shown here is derived from an EMBL/GenBank/DDBJ whole genome shotgun (WGS) entry which is preliminary data.</text>
</comment>
<proteinExistence type="predicted"/>
<dbReference type="EMBL" id="NRSZ01000507">
    <property type="protein sequence ID" value="PNY26732.1"/>
    <property type="molecule type" value="Genomic_DNA"/>
</dbReference>
<evidence type="ECO:0000313" key="6">
    <source>
        <dbReference type="EMBL" id="PNY26732.1"/>
    </source>
</evidence>
<dbReference type="GO" id="GO:0032259">
    <property type="term" value="P:methylation"/>
    <property type="evidence" value="ECO:0007669"/>
    <property type="project" value="UniProtKB-KW"/>
</dbReference>
<dbReference type="STRING" id="45235.A0A2K3QGR2"/>
<accession>A0A2K3QGR2</accession>
<comment type="subcellular location">
    <subcellularLocation>
        <location evidence="1">Cytoplasm</location>
    </subcellularLocation>
</comment>
<keyword evidence="7" id="KW-1185">Reference proteome</keyword>
<dbReference type="InterPro" id="IPR019369">
    <property type="entry name" value="Efm5/EEF1AKMT1"/>
</dbReference>
<evidence type="ECO:0000256" key="5">
    <source>
        <dbReference type="SAM" id="MobiDB-lite"/>
    </source>
</evidence>
<evidence type="ECO:0000256" key="1">
    <source>
        <dbReference type="ARBA" id="ARBA00004496"/>
    </source>
</evidence>
<dbReference type="GO" id="GO:0016279">
    <property type="term" value="F:protein-lysine N-methyltransferase activity"/>
    <property type="evidence" value="ECO:0007669"/>
    <property type="project" value="InterPro"/>
</dbReference>
<evidence type="ECO:0000256" key="3">
    <source>
        <dbReference type="ARBA" id="ARBA00022603"/>
    </source>
</evidence>
<evidence type="ECO:0000256" key="2">
    <source>
        <dbReference type="ARBA" id="ARBA00022490"/>
    </source>
</evidence>
<dbReference type="InterPro" id="IPR041370">
    <property type="entry name" value="Mlase_EEF1AKMT1/ZCCHC4"/>
</dbReference>
<dbReference type="Pfam" id="PF10237">
    <property type="entry name" value="N6-adenineMlase"/>
    <property type="match status" value="1"/>
</dbReference>
<keyword evidence="2" id="KW-0963">Cytoplasm</keyword>
<sequence>MADKCDEPMALSAHALAALAEFKAEKDAHQAKFDTLQAEVEAGAPLSMEAFTEDWNESQFWVSRREVPAGLASRSNGSLNEVGADSASPPPLRRRSMLANQLFDGSTRSTAIGVVSTPSVFVALRNILVRACLRLSSSGHVASACSLLTQSLRSSTLQRTRQQSDRPRLVLLEHDERFAVFPEFVFYDFRRPLKLPCGYSTSARLSCPVLRDSSSASGHILCNSGSKPYYASIAELKGSLDRIICDPPFLSEDCQTKSVTALSSHAEPVQLTLLYRLPVALTARWLLQANTPNRVIVCTDERMKDLVTKLYQSLGVRNTTFEPRHATLSNEYCCYANFACPIWTGRPGTA</sequence>
<dbReference type="PANTHER" id="PTHR13200:SF0">
    <property type="entry name" value="EEF1A LYSINE METHYLTRANSFERASE 1"/>
    <property type="match status" value="1"/>
</dbReference>
<dbReference type="GO" id="GO:0005737">
    <property type="term" value="C:cytoplasm"/>
    <property type="evidence" value="ECO:0007669"/>
    <property type="project" value="UniProtKB-SubCell"/>
</dbReference>
<feature type="region of interest" description="Disordered" evidence="5">
    <location>
        <begin position="72"/>
        <end position="91"/>
    </location>
</feature>
<name>A0A2K3QGR2_9HYPO</name>
<dbReference type="AlphaFoldDB" id="A0A2K3QGR2"/>
<gene>
    <name evidence="6" type="ORF">TCAP_03342</name>
</gene>